<evidence type="ECO:0000256" key="6">
    <source>
        <dbReference type="HAMAP-Rule" id="MF_00265"/>
    </source>
</evidence>
<keyword evidence="6" id="KW-0800">Toxin</keyword>
<dbReference type="CDD" id="cd09854">
    <property type="entry name" value="PIN_VapC-like"/>
    <property type="match status" value="1"/>
</dbReference>
<keyword evidence="1 6" id="KW-1277">Toxin-antitoxin system</keyword>
<comment type="cofactor">
    <cofactor evidence="6">
        <name>Mg(2+)</name>
        <dbReference type="ChEBI" id="CHEBI:18420"/>
    </cofactor>
</comment>
<dbReference type="Gene3D" id="3.40.50.1010">
    <property type="entry name" value="5'-nuclease"/>
    <property type="match status" value="1"/>
</dbReference>
<evidence type="ECO:0000256" key="1">
    <source>
        <dbReference type="ARBA" id="ARBA00022649"/>
    </source>
</evidence>
<keyword evidence="4 6" id="KW-0378">Hydrolase</keyword>
<dbReference type="RefSeq" id="WP_283713010.1">
    <property type="nucleotide sequence ID" value="NZ_JASJEW010000002.1"/>
</dbReference>
<feature type="binding site" evidence="6">
    <location>
        <position position="118"/>
    </location>
    <ligand>
        <name>Mg(2+)</name>
        <dbReference type="ChEBI" id="CHEBI:18420"/>
    </ligand>
</feature>
<dbReference type="EC" id="3.1.-.-" evidence="6"/>
<comment type="function">
    <text evidence="6">Toxic component of a toxin-antitoxin (TA) system. An RNase.</text>
</comment>
<dbReference type="Pfam" id="PF13470">
    <property type="entry name" value="PIN_3"/>
    <property type="match status" value="1"/>
</dbReference>
<comment type="caution">
    <text evidence="8">The sequence shown here is derived from an EMBL/GenBank/DDBJ whole genome shotgun (WGS) entry which is preliminary data.</text>
</comment>
<evidence type="ECO:0000256" key="3">
    <source>
        <dbReference type="ARBA" id="ARBA00022723"/>
    </source>
</evidence>
<sequence>MTPPRLLVDTNVWLDHYLARLPRQRACTAFLTAAAEGQAVLLVTASVLKDLYYLLSVQLKRDIRSEKGQVSEEDALAVDELAWACTRNALELASVTPVGAMDVWDAFTLRAAHPDFEDDLLLAAARSAGADAIVTGDRKLAQHAPVPCLTPEEWLESRR</sequence>
<dbReference type="InterPro" id="IPR022907">
    <property type="entry name" value="VapC_family"/>
</dbReference>
<protein>
    <recommendedName>
        <fullName evidence="6">Ribonuclease VapC</fullName>
        <shortName evidence="6">RNase VapC</shortName>
        <ecNumber evidence="6">3.1.-.-</ecNumber>
    </recommendedName>
    <alternativeName>
        <fullName evidence="6">Toxin VapC</fullName>
    </alternativeName>
</protein>
<keyword evidence="9" id="KW-1185">Reference proteome</keyword>
<reference evidence="8" key="1">
    <citation type="submission" date="2023-05" db="EMBL/GenBank/DDBJ databases">
        <title>[olsenella] sp. nov., isolated from a pig farm feces dump.</title>
        <authorList>
            <person name="Chang Y.-H."/>
        </authorList>
    </citation>
    <scope>NUCLEOTIDE SEQUENCE</scope>
    <source>
        <strain evidence="8">YH-ols2217</strain>
    </source>
</reference>
<organism evidence="8 9">
    <name type="scientific">Kribbibacterium absianum</name>
    <dbReference type="NCBI Taxonomy" id="3044210"/>
    <lineage>
        <taxon>Bacteria</taxon>
        <taxon>Bacillati</taxon>
        <taxon>Actinomycetota</taxon>
        <taxon>Coriobacteriia</taxon>
        <taxon>Coriobacteriales</taxon>
        <taxon>Kribbibacteriaceae</taxon>
        <taxon>Kribbibacterium</taxon>
    </lineage>
</organism>
<dbReference type="Proteomes" id="UP001431693">
    <property type="component" value="Unassembled WGS sequence"/>
</dbReference>
<evidence type="ECO:0000256" key="5">
    <source>
        <dbReference type="ARBA" id="ARBA00022842"/>
    </source>
</evidence>
<feature type="domain" description="PIN" evidence="7">
    <location>
        <begin position="5"/>
        <end position="139"/>
    </location>
</feature>
<dbReference type="SUPFAM" id="SSF88723">
    <property type="entry name" value="PIN domain-like"/>
    <property type="match status" value="1"/>
</dbReference>
<dbReference type="EMBL" id="JASJEX010000003">
    <property type="protein sequence ID" value="MDJ1129890.1"/>
    <property type="molecule type" value="Genomic_DNA"/>
</dbReference>
<comment type="similarity">
    <text evidence="6">Belongs to the PINc/VapC protein family.</text>
</comment>
<dbReference type="HAMAP" id="MF_00265">
    <property type="entry name" value="VapC_Nob1"/>
    <property type="match status" value="1"/>
</dbReference>
<evidence type="ECO:0000313" key="9">
    <source>
        <dbReference type="Proteomes" id="UP001431693"/>
    </source>
</evidence>
<evidence type="ECO:0000313" key="8">
    <source>
        <dbReference type="EMBL" id="MDJ1129890.1"/>
    </source>
</evidence>
<keyword evidence="5 6" id="KW-0460">Magnesium</keyword>
<feature type="binding site" evidence="6">
    <location>
        <position position="9"/>
    </location>
    <ligand>
        <name>Mg(2+)</name>
        <dbReference type="ChEBI" id="CHEBI:18420"/>
    </ligand>
</feature>
<name>A0ABT6ZLF7_9ACTN</name>
<evidence type="ECO:0000256" key="4">
    <source>
        <dbReference type="ARBA" id="ARBA00022801"/>
    </source>
</evidence>
<dbReference type="InterPro" id="IPR029060">
    <property type="entry name" value="PIN-like_dom_sf"/>
</dbReference>
<gene>
    <name evidence="6" type="primary">vapC</name>
    <name evidence="8" type="ORF">QJ043_07350</name>
</gene>
<evidence type="ECO:0000256" key="2">
    <source>
        <dbReference type="ARBA" id="ARBA00022722"/>
    </source>
</evidence>
<accession>A0ABT6ZLF7</accession>
<evidence type="ECO:0000259" key="7">
    <source>
        <dbReference type="Pfam" id="PF13470"/>
    </source>
</evidence>
<keyword evidence="2 6" id="KW-0540">Nuclease</keyword>
<dbReference type="InterPro" id="IPR002716">
    <property type="entry name" value="PIN_dom"/>
</dbReference>
<proteinExistence type="inferred from homology"/>
<keyword evidence="3 6" id="KW-0479">Metal-binding</keyword>